<feature type="compositionally biased region" description="Acidic residues" evidence="1">
    <location>
        <begin position="173"/>
        <end position="190"/>
    </location>
</feature>
<dbReference type="Proteomes" id="UP001152622">
    <property type="component" value="Chromosome 8"/>
</dbReference>
<dbReference type="AlphaFoldDB" id="A0A9Q1F6X8"/>
<comment type="caution">
    <text evidence="2">The sequence shown here is derived from an EMBL/GenBank/DDBJ whole genome shotgun (WGS) entry which is preliminary data.</text>
</comment>
<evidence type="ECO:0000313" key="3">
    <source>
        <dbReference type="Proteomes" id="UP001152622"/>
    </source>
</evidence>
<dbReference type="OrthoDB" id="8772022at2759"/>
<organism evidence="2 3">
    <name type="scientific">Synaphobranchus kaupii</name>
    <name type="common">Kaup's arrowtooth eel</name>
    <dbReference type="NCBI Taxonomy" id="118154"/>
    <lineage>
        <taxon>Eukaryota</taxon>
        <taxon>Metazoa</taxon>
        <taxon>Chordata</taxon>
        <taxon>Craniata</taxon>
        <taxon>Vertebrata</taxon>
        <taxon>Euteleostomi</taxon>
        <taxon>Actinopterygii</taxon>
        <taxon>Neopterygii</taxon>
        <taxon>Teleostei</taxon>
        <taxon>Anguilliformes</taxon>
        <taxon>Synaphobranchidae</taxon>
        <taxon>Synaphobranchus</taxon>
    </lineage>
</organism>
<dbReference type="PANTHER" id="PTHR47501:SF7">
    <property type="entry name" value="TRANSPOSASE"/>
    <property type="match status" value="1"/>
</dbReference>
<keyword evidence="3" id="KW-1185">Reference proteome</keyword>
<dbReference type="SUPFAM" id="SSF140996">
    <property type="entry name" value="Hermes dimerisation domain"/>
    <property type="match status" value="1"/>
</dbReference>
<name>A0A9Q1F6X8_SYNKA</name>
<dbReference type="PANTHER" id="PTHR47501">
    <property type="entry name" value="TRANSPOSASE-RELATED"/>
    <property type="match status" value="1"/>
</dbReference>
<reference evidence="2" key="1">
    <citation type="journal article" date="2023" name="Science">
        <title>Genome structures resolve the early diversification of teleost fishes.</title>
        <authorList>
            <person name="Parey E."/>
            <person name="Louis A."/>
            <person name="Montfort J."/>
            <person name="Bouchez O."/>
            <person name="Roques C."/>
            <person name="Iampietro C."/>
            <person name="Lluch J."/>
            <person name="Castinel A."/>
            <person name="Donnadieu C."/>
            <person name="Desvignes T."/>
            <person name="Floi Bucao C."/>
            <person name="Jouanno E."/>
            <person name="Wen M."/>
            <person name="Mejri S."/>
            <person name="Dirks R."/>
            <person name="Jansen H."/>
            <person name="Henkel C."/>
            <person name="Chen W.J."/>
            <person name="Zahm M."/>
            <person name="Cabau C."/>
            <person name="Klopp C."/>
            <person name="Thompson A.W."/>
            <person name="Robinson-Rechavi M."/>
            <person name="Braasch I."/>
            <person name="Lecointre G."/>
            <person name="Bobe J."/>
            <person name="Postlethwait J.H."/>
            <person name="Berthelot C."/>
            <person name="Roest Crollius H."/>
            <person name="Guiguen Y."/>
        </authorList>
    </citation>
    <scope>NUCLEOTIDE SEQUENCE</scope>
    <source>
        <strain evidence="2">WJC10195</strain>
    </source>
</reference>
<dbReference type="SUPFAM" id="SSF53098">
    <property type="entry name" value="Ribonuclease H-like"/>
    <property type="match status" value="1"/>
</dbReference>
<evidence type="ECO:0008006" key="4">
    <source>
        <dbReference type="Google" id="ProtNLM"/>
    </source>
</evidence>
<dbReference type="EMBL" id="JAINUF010000008">
    <property type="protein sequence ID" value="KAJ8352086.1"/>
    <property type="molecule type" value="Genomic_DNA"/>
</dbReference>
<protein>
    <recommendedName>
        <fullName evidence="4">Transposase</fullName>
    </recommendedName>
</protein>
<gene>
    <name evidence="2" type="ORF">SKAU_G00235620</name>
</gene>
<evidence type="ECO:0000256" key="1">
    <source>
        <dbReference type="SAM" id="MobiDB-lite"/>
    </source>
</evidence>
<dbReference type="InterPro" id="IPR012337">
    <property type="entry name" value="RNaseH-like_sf"/>
</dbReference>
<feature type="region of interest" description="Disordered" evidence="1">
    <location>
        <begin position="166"/>
        <end position="190"/>
    </location>
</feature>
<accession>A0A9Q1F6X8</accession>
<proteinExistence type="predicted"/>
<evidence type="ECO:0000313" key="2">
    <source>
        <dbReference type="EMBL" id="KAJ8352086.1"/>
    </source>
</evidence>
<sequence length="497" mass="54957">MSSKRVSQVTINKAVIKYVIEGLQPFSVVNLQAFKDLIQDLQPNATIMSRPTLRSSIAEATKTMKKKVIAAMREVEYIATTTDCWTARRRSFMGVTAHWLDPDSLDRRSAALACRQLKGSHTFDVLAGALNDIHAEYQIRDKIVRTTTDYGSNFIKAFHVYGAQQDENNNVTDTEEASCSGEEDEEEEGEVNFQEVTSVLDEGDGIEYHLPKHQRCACHLLNLVSTVDALKANSNETYKKVSRSSFSKCQVLWNKSARSATAAETIEDACKLQLIRPNATRWNSMFFAVETIVRIVKEQGEGAIRDVCASLKIPMLNPSELAFLAEYSATMSPVAKAIDILQAETNIQMGWLLPTLTQLKTKLDRIKPSLKFSKPLVDAIQLGLKNRFSEILEDPELIAAAILLPKFKTSWTKDEAILKKETSKELEGYLACSADHTSLLKTFPSVCKNYSPLKTPPAISGPAAAYSSTPPELSSALWVIGLSALLPPAFGMPSLTI</sequence>